<dbReference type="Pfam" id="PF03354">
    <property type="entry name" value="TerL_ATPase"/>
    <property type="match status" value="1"/>
</dbReference>
<sequence>MSEARDYAGIARKYASDVCSGKQPAGLQIRLQCRRFLDELKLSRNRAAKFPFVFDEDAAARPCRFIEKLPHSKGKWARTKERLVLQPWQVWIICTTFGWLHKAGAQKGLRRFRRLFLVVPRKNGKSAIAAGIGLYMLCADNEFGAEVYSGATNEKQAWEVFKPARLMVDRTPALKRRFGIELTAKAISRIQDGSKFETIIGDPGDGQSPSCSIHDEYHEHADDGQVDTMVTGMGARDQPLQLLITTAGDNLAGPCYALIQEERKKLAGIGHDGGPPLDDETLFVEYSIDEADDWKSETALRKANPNADVSVSMDFLRARQRDAVATPRKAGVFKTKHLNLWVSAKAAYFDVEAWRKCKDPEVPERARDALKLEWLRGRKAIVGLDMASKVDIAAVEVLVLPIGEKATRDDPYIRFGFYFLPADTVADVPHYQGWDSQNLLDVTIGNIVDYDEIEDLLKELQQVLEIVAVPYDPFQATQLSTRLAKEGFPVVEYRPTVLNFSEPMKQLDAAMRARLIIHGGDPVMEWEISNVVGTPDKKDNVYPNKPDGQAHLKIDNPVALMSAIGVHMGQEEDEVPASPWDDPEFSISGADEA</sequence>
<evidence type="ECO:0000259" key="3">
    <source>
        <dbReference type="Pfam" id="PF20441"/>
    </source>
</evidence>
<gene>
    <name evidence="4" type="ORF">RLDS_10810</name>
</gene>
<dbReference type="InterPro" id="IPR027417">
    <property type="entry name" value="P-loop_NTPase"/>
</dbReference>
<dbReference type="AlphaFoldDB" id="T0HR61"/>
<dbReference type="InterPro" id="IPR046461">
    <property type="entry name" value="TerL_ATPase"/>
</dbReference>
<organism evidence="4 5">
    <name type="scientific">Sphingobium lactosutens DS20</name>
    <dbReference type="NCBI Taxonomy" id="1331060"/>
    <lineage>
        <taxon>Bacteria</taxon>
        <taxon>Pseudomonadati</taxon>
        <taxon>Pseudomonadota</taxon>
        <taxon>Alphaproteobacteria</taxon>
        <taxon>Sphingomonadales</taxon>
        <taxon>Sphingomonadaceae</taxon>
        <taxon>Sphingobium</taxon>
    </lineage>
</organism>
<dbReference type="InterPro" id="IPR005021">
    <property type="entry name" value="Terminase_largesu-like"/>
</dbReference>
<dbReference type="GO" id="GO:0004519">
    <property type="term" value="F:endonuclease activity"/>
    <property type="evidence" value="ECO:0007669"/>
    <property type="project" value="InterPro"/>
</dbReference>
<dbReference type="OrthoDB" id="9760250at2"/>
<comment type="caution">
    <text evidence="4">The sequence shown here is derived from an EMBL/GenBank/DDBJ whole genome shotgun (WGS) entry which is preliminary data.</text>
</comment>
<dbReference type="Gene3D" id="3.40.50.300">
    <property type="entry name" value="P-loop containing nucleotide triphosphate hydrolases"/>
    <property type="match status" value="1"/>
</dbReference>
<evidence type="ECO:0000313" key="5">
    <source>
        <dbReference type="Proteomes" id="UP000015531"/>
    </source>
</evidence>
<reference evidence="4 5" key="1">
    <citation type="journal article" date="2013" name="Genome Announc.">
        <title>Draft Genome Sequence of Sphingobium lactosutens Strain DS20T, Isolated from a Hexachlorocyclohexane Dumpsite.</title>
        <authorList>
            <person name="Kumar R."/>
            <person name="Dwivedi V."/>
            <person name="Negi V."/>
            <person name="Khurana J.P."/>
            <person name="Lal R."/>
        </authorList>
    </citation>
    <scope>NUCLEOTIDE SEQUENCE [LARGE SCALE GENOMIC DNA]</scope>
    <source>
        <strain evidence="4 5">DS20</strain>
    </source>
</reference>
<evidence type="ECO:0000313" key="4">
    <source>
        <dbReference type="EMBL" id="EQB15577.1"/>
    </source>
</evidence>
<dbReference type="Pfam" id="PF20441">
    <property type="entry name" value="TerL_nuclease"/>
    <property type="match status" value="1"/>
</dbReference>
<dbReference type="RefSeq" id="WP_021225886.1">
    <property type="nucleotide sequence ID" value="NZ_ATDP01000082.1"/>
</dbReference>
<evidence type="ECO:0000259" key="2">
    <source>
        <dbReference type="Pfam" id="PF03354"/>
    </source>
</evidence>
<proteinExistence type="predicted"/>
<dbReference type="EMBL" id="ATDP01000082">
    <property type="protein sequence ID" value="EQB15577.1"/>
    <property type="molecule type" value="Genomic_DNA"/>
</dbReference>
<dbReference type="PANTHER" id="PTHR41287">
    <property type="match status" value="1"/>
</dbReference>
<dbReference type="PATRIC" id="fig|1331060.3.peg.2066"/>
<dbReference type="PANTHER" id="PTHR41287:SF1">
    <property type="entry name" value="PROTEIN YMFN"/>
    <property type="match status" value="1"/>
</dbReference>
<protein>
    <submittedName>
        <fullName evidence="4">Terminase</fullName>
    </submittedName>
</protein>
<feature type="domain" description="Terminase large subunit-like endonuclease" evidence="3">
    <location>
        <begin position="283"/>
        <end position="566"/>
    </location>
</feature>
<dbReference type="InterPro" id="IPR046462">
    <property type="entry name" value="TerL_nuclease"/>
</dbReference>
<accession>T0HR61</accession>
<name>T0HR61_9SPHN</name>
<evidence type="ECO:0000256" key="1">
    <source>
        <dbReference type="SAM" id="MobiDB-lite"/>
    </source>
</evidence>
<dbReference type="eggNOG" id="COG4626">
    <property type="taxonomic scope" value="Bacteria"/>
</dbReference>
<feature type="domain" description="Terminase large subunit-like ATPase" evidence="2">
    <location>
        <begin position="87"/>
        <end position="259"/>
    </location>
</feature>
<dbReference type="Proteomes" id="UP000015531">
    <property type="component" value="Unassembled WGS sequence"/>
</dbReference>
<feature type="region of interest" description="Disordered" evidence="1">
    <location>
        <begin position="568"/>
        <end position="593"/>
    </location>
</feature>
<keyword evidence="5" id="KW-1185">Reference proteome</keyword>